<dbReference type="GO" id="GO:0006606">
    <property type="term" value="P:protein import into nucleus"/>
    <property type="evidence" value="ECO:0007669"/>
    <property type="project" value="TreeGrafter"/>
</dbReference>
<evidence type="ECO:0000256" key="4">
    <source>
        <dbReference type="ARBA" id="ARBA00023242"/>
    </source>
</evidence>
<dbReference type="AlphaFoldDB" id="A0A915EGH0"/>
<evidence type="ECO:0000313" key="7">
    <source>
        <dbReference type="Proteomes" id="UP000887574"/>
    </source>
</evidence>
<keyword evidence="5" id="KW-0472">Membrane</keyword>
<keyword evidence="5" id="KW-0813">Transport</keyword>
<evidence type="ECO:0000313" key="8">
    <source>
        <dbReference type="WBParaSite" id="jg6432"/>
    </source>
</evidence>
<dbReference type="GO" id="GO:0016973">
    <property type="term" value="P:poly(A)+ mRNA export from nucleus"/>
    <property type="evidence" value="ECO:0007669"/>
    <property type="project" value="TreeGrafter"/>
</dbReference>
<dbReference type="PANTHER" id="PTHR11225">
    <property type="entry name" value="NUCLEAR PORE COMPLEX PROTEIN NUP93 NUCLEOPORIN NUP93 DEAD EYE PROTEIN"/>
    <property type="match status" value="1"/>
</dbReference>
<dbReference type="PROSITE" id="PS50042">
    <property type="entry name" value="CNMP_BINDING_3"/>
    <property type="match status" value="1"/>
</dbReference>
<keyword evidence="5" id="KW-0653">Protein transport</keyword>
<evidence type="ECO:0000256" key="3">
    <source>
        <dbReference type="ARBA" id="ARBA00023132"/>
    </source>
</evidence>
<name>A0A915EGH0_9BILA</name>
<keyword evidence="3 5" id="KW-0906">Nuclear pore complex</keyword>
<proteinExistence type="inferred from homology"/>
<reference evidence="8" key="1">
    <citation type="submission" date="2022-11" db="UniProtKB">
        <authorList>
            <consortium name="WormBaseParasite"/>
        </authorList>
    </citation>
    <scope>IDENTIFICATION</scope>
</reference>
<dbReference type="Pfam" id="PF04097">
    <property type="entry name" value="Nic96"/>
    <property type="match status" value="1"/>
</dbReference>
<evidence type="ECO:0000259" key="6">
    <source>
        <dbReference type="PROSITE" id="PS50042"/>
    </source>
</evidence>
<keyword evidence="7" id="KW-1185">Reference proteome</keyword>
<accession>A0A915EGH0</accession>
<dbReference type="WBParaSite" id="jg6432">
    <property type="protein sequence ID" value="jg6432"/>
    <property type="gene ID" value="jg6432"/>
</dbReference>
<keyword evidence="5" id="KW-0811">Translocation</keyword>
<dbReference type="InterPro" id="IPR000595">
    <property type="entry name" value="cNMP-bd_dom"/>
</dbReference>
<dbReference type="GO" id="GO:0017056">
    <property type="term" value="F:structural constituent of nuclear pore"/>
    <property type="evidence" value="ECO:0007669"/>
    <property type="project" value="InterPro"/>
</dbReference>
<evidence type="ECO:0000256" key="5">
    <source>
        <dbReference type="RuleBase" id="RU364035"/>
    </source>
</evidence>
<dbReference type="InterPro" id="IPR007231">
    <property type="entry name" value="Nucleoporin_int_Nup93/Nic96"/>
</dbReference>
<evidence type="ECO:0000256" key="1">
    <source>
        <dbReference type="ARBA" id="ARBA00004567"/>
    </source>
</evidence>
<dbReference type="Proteomes" id="UP000887574">
    <property type="component" value="Unplaced"/>
</dbReference>
<dbReference type="GO" id="GO:0005643">
    <property type="term" value="C:nuclear pore"/>
    <property type="evidence" value="ECO:0007669"/>
    <property type="project" value="UniProtKB-SubCell"/>
</dbReference>
<comment type="subcellular location">
    <subcellularLocation>
        <location evidence="1 5">Nucleus</location>
        <location evidence="1 5">Nuclear pore complex</location>
    </subcellularLocation>
</comment>
<comment type="similarity">
    <text evidence="2 5">Belongs to the nucleoporin interacting component (NIC) family.</text>
</comment>
<protein>
    <recommendedName>
        <fullName evidence="5">Nuclear pore protein</fullName>
    </recommendedName>
</protein>
<organism evidence="7 8">
    <name type="scientific">Ditylenchus dipsaci</name>
    <dbReference type="NCBI Taxonomy" id="166011"/>
    <lineage>
        <taxon>Eukaryota</taxon>
        <taxon>Metazoa</taxon>
        <taxon>Ecdysozoa</taxon>
        <taxon>Nematoda</taxon>
        <taxon>Chromadorea</taxon>
        <taxon>Rhabditida</taxon>
        <taxon>Tylenchina</taxon>
        <taxon>Tylenchomorpha</taxon>
        <taxon>Sphaerularioidea</taxon>
        <taxon>Anguinidae</taxon>
        <taxon>Anguininae</taxon>
        <taxon>Ditylenchus</taxon>
    </lineage>
</organism>
<keyword evidence="4 5" id="KW-0539">Nucleus</keyword>
<evidence type="ECO:0000256" key="2">
    <source>
        <dbReference type="ARBA" id="ARBA00010186"/>
    </source>
</evidence>
<sequence>MSSIFDDILQRAEKLHTEANIGYASELPTASHMLNGDGGDSAMILDTGLADIFRQSEEMWKQKKLTRNQTDGTSALSTLKTSKDVGQLSITALPSFSTPNKTAVDTRGHGYDESSLTGDFTSGPYDSFSNKEIERYVESSFERARLEAERSFLNQQILERNRTYTPMGSARQFSIHSFNQSSSAAGGDISRLTTDLPIELNPTNSQPLEYQQNVFAQKVDAALRRNCQVLIRDALVEAVNEINDKDVSDIWEKIFAICSKPLLEEETVREMRTSKKWAEHVVNQSTKYLQEHFKNHMEAVVENNLTIAKRGGVPGSLSLIDAYLNVKQFSYAAIEDGGFYGKHPTWMVLFFCLRLGDLSSAATVAKKLFNVSHCSTLVGVISNLVNTTNIDPDVKIKLSAEWRQGSAMCRDSFKKAIYGVFLGFDCPEVNTSIEDWLWARLIFCKLHAKELVNSFKQLQNTICVEFGEEYFVGKSSNCIFYFSALLLTGQIEQAINVLFGANMLCHAVHFGILAYQLKSLVLADRVSSEILTCDVHDGTMCQLNFARVILLYVKNFELTNVSFALNYCFFLNKFELDNSVDNKGGSNLFESCVSRIVYLSQETDQILGKLNSHGERLPGLIDKFASAFNIQDVISRVAADTNSSGDALQACKLYALADRPIDAIKIVCRQLSLCINAAGGEEVYKKTVELAQWVAEKYNSRVDLGKHNITTLFTLIDLHTFFRLHKSQKHDAAVRVIQQLRFIPLDPDEVQSYVHSFDMVPEEVRPILPDVSIALMKSVVSLHESEPVGSHERAVLKIMPSLSSYTVP</sequence>
<feature type="domain" description="Cyclic nucleotide-binding" evidence="6">
    <location>
        <begin position="36"/>
        <end position="104"/>
    </location>
</feature>
<keyword evidence="5" id="KW-0509">mRNA transport</keyword>
<dbReference type="PANTHER" id="PTHR11225:SF4">
    <property type="entry name" value="NUCLEAR PORE COMPLEX PROTEIN NUP93"/>
    <property type="match status" value="1"/>
</dbReference>